<dbReference type="InterPro" id="IPR000595">
    <property type="entry name" value="cNMP-bd_dom"/>
</dbReference>
<protein>
    <submittedName>
        <fullName evidence="2">Crp/Fnr family transcriptional regulator</fullName>
    </submittedName>
</protein>
<dbReference type="PROSITE" id="PS50042">
    <property type="entry name" value="CNMP_BINDING_3"/>
    <property type="match status" value="1"/>
</dbReference>
<evidence type="ECO:0000313" key="3">
    <source>
        <dbReference type="Proteomes" id="UP000712080"/>
    </source>
</evidence>
<evidence type="ECO:0000259" key="1">
    <source>
        <dbReference type="PROSITE" id="PS50042"/>
    </source>
</evidence>
<keyword evidence="3" id="KW-1185">Reference proteome</keyword>
<name>A0A972JGM2_9FLAO</name>
<comment type="caution">
    <text evidence="2">The sequence shown here is derived from an EMBL/GenBank/DDBJ whole genome shotgun (WGS) entry which is preliminary data.</text>
</comment>
<dbReference type="RefSeq" id="WP_169528298.1">
    <property type="nucleotide sequence ID" value="NZ_JAAMPU010000108.1"/>
</dbReference>
<dbReference type="SUPFAM" id="SSF51206">
    <property type="entry name" value="cAMP-binding domain-like"/>
    <property type="match status" value="1"/>
</dbReference>
<dbReference type="Pfam" id="PF00027">
    <property type="entry name" value="cNMP_binding"/>
    <property type="match status" value="1"/>
</dbReference>
<dbReference type="CDD" id="cd00038">
    <property type="entry name" value="CAP_ED"/>
    <property type="match status" value="1"/>
</dbReference>
<dbReference type="InterPro" id="IPR014710">
    <property type="entry name" value="RmlC-like_jellyroll"/>
</dbReference>
<reference evidence="2" key="1">
    <citation type="submission" date="2020-02" db="EMBL/GenBank/DDBJ databases">
        <title>Flavobacterium sp. genome.</title>
        <authorList>
            <person name="Jung H.S."/>
            <person name="Baek J.H."/>
            <person name="Jeon C.O."/>
        </authorList>
    </citation>
    <scope>NUCLEOTIDE SEQUENCE</scope>
    <source>
        <strain evidence="2">SE-s28</strain>
    </source>
</reference>
<dbReference type="Gene3D" id="2.60.120.10">
    <property type="entry name" value="Jelly Rolls"/>
    <property type="match status" value="1"/>
</dbReference>
<dbReference type="EMBL" id="JAAMPU010000108">
    <property type="protein sequence ID" value="NMH29189.1"/>
    <property type="molecule type" value="Genomic_DNA"/>
</dbReference>
<dbReference type="Proteomes" id="UP000712080">
    <property type="component" value="Unassembled WGS sequence"/>
</dbReference>
<gene>
    <name evidence="2" type="ORF">G6047_14205</name>
</gene>
<accession>A0A972JGM2</accession>
<feature type="domain" description="Cyclic nucleotide-binding" evidence="1">
    <location>
        <begin position="11"/>
        <end position="114"/>
    </location>
</feature>
<evidence type="ECO:0000313" key="2">
    <source>
        <dbReference type="EMBL" id="NMH29189.1"/>
    </source>
</evidence>
<sequence>MESLFIKHLTSYENLSAEEIRQVLSFVNITSLQKNQVLLREGDVCQWVSFVESGLFMYYKLGESGDEISCDFAMENDWVSQYQSFITQQPSPIGIRALEDSIVYQISAKALQSLYAELPVFERISRQIVEKFFMMNLMRIDSFQNLKADERYKRLLQSHPILVQRVPQYYIAGFLGIAPQSLSRIRKNIKP</sequence>
<organism evidence="2 3">
    <name type="scientific">Flavobacterium silvaticum</name>
    <dbReference type="NCBI Taxonomy" id="1852020"/>
    <lineage>
        <taxon>Bacteria</taxon>
        <taxon>Pseudomonadati</taxon>
        <taxon>Bacteroidota</taxon>
        <taxon>Flavobacteriia</taxon>
        <taxon>Flavobacteriales</taxon>
        <taxon>Flavobacteriaceae</taxon>
        <taxon>Flavobacterium</taxon>
    </lineage>
</organism>
<dbReference type="InterPro" id="IPR018490">
    <property type="entry name" value="cNMP-bd_dom_sf"/>
</dbReference>
<proteinExistence type="predicted"/>
<dbReference type="AlphaFoldDB" id="A0A972JGM2"/>